<keyword evidence="3" id="KW-0946">Virion</keyword>
<dbReference type="HAMAP" id="MF_04019">
    <property type="entry name" value="HSV_TRX2"/>
    <property type="match status" value="1"/>
</dbReference>
<keyword evidence="1" id="KW-0167">Capsid protein</keyword>
<organism evidence="4 5">
    <name type="scientific">phocid gammaherpesvirus 3</name>
    <dbReference type="NCBI Taxonomy" id="2560643"/>
    <lineage>
        <taxon>Viruses</taxon>
        <taxon>Duplodnaviria</taxon>
        <taxon>Heunggongvirae</taxon>
        <taxon>Peploviricota</taxon>
        <taxon>Herviviricetes</taxon>
        <taxon>Herpesvirales</taxon>
        <taxon>Orthoherpesviridae</taxon>
        <taxon>Gammaherpesvirinae</taxon>
        <taxon>Percavirus</taxon>
        <taxon>Percavirus phocidgamma3</taxon>
    </lineage>
</organism>
<dbReference type="Proteomes" id="UP000296355">
    <property type="component" value="Segment"/>
</dbReference>
<keyword evidence="2" id="KW-1048">Host nucleus</keyword>
<evidence type="ECO:0000256" key="2">
    <source>
        <dbReference type="ARBA" id="ARBA00022562"/>
    </source>
</evidence>
<dbReference type="GO" id="GO:0019028">
    <property type="term" value="C:viral capsid"/>
    <property type="evidence" value="ECO:0007669"/>
    <property type="project" value="UniProtKB-KW"/>
</dbReference>
<evidence type="ECO:0000313" key="4">
    <source>
        <dbReference type="EMBL" id="AJG42952.1"/>
    </source>
</evidence>
<protein>
    <submittedName>
        <fullName evidence="4">Capsid protein</fullName>
    </submittedName>
</protein>
<dbReference type="InterPro" id="IPR002690">
    <property type="entry name" value="Herpes_capsid_2"/>
</dbReference>
<dbReference type="Pfam" id="PF01802">
    <property type="entry name" value="Herpes_V23"/>
    <property type="match status" value="1"/>
</dbReference>
<dbReference type="EMBL" id="KP136799">
    <property type="protein sequence ID" value="AJG42952.1"/>
    <property type="molecule type" value="Genomic_DNA"/>
</dbReference>
<accession>A0A0R5XSV3</accession>
<evidence type="ECO:0000256" key="3">
    <source>
        <dbReference type="ARBA" id="ARBA00022844"/>
    </source>
</evidence>
<reference evidence="4" key="1">
    <citation type="submission" date="2014-11" db="EMBL/GenBank/DDBJ databases">
        <title>Gammaherpesviruses are widespread among seal species in Canada.</title>
        <authorList>
            <person name="Bellehumeur C."/>
            <person name="Nielsen O."/>
            <person name="Measures L."/>
            <person name="Harwood L."/>
            <person name="Boyle B."/>
            <person name="Gagnon C.A."/>
        </authorList>
    </citation>
    <scope>NUCLEOTIDE SEQUENCE [LARGE SCALE GENOMIC DNA]</scope>
    <source>
        <strain evidence="4">FMV04-1493874</strain>
    </source>
</reference>
<proteinExistence type="inferred from homology"/>
<keyword evidence="5" id="KW-1185">Reference proteome</keyword>
<dbReference type="GO" id="GO:0005198">
    <property type="term" value="F:structural molecule activity"/>
    <property type="evidence" value="ECO:0007669"/>
    <property type="project" value="InterPro"/>
</dbReference>
<evidence type="ECO:0000313" key="5">
    <source>
        <dbReference type="Proteomes" id="UP000296355"/>
    </source>
</evidence>
<sequence>MQVDKRILVTLTSRLYADEISKLQERVGSIVPLQDPHKLQNLNSVGLAPVCSRNTNPDYIKIYHYLSNSTLAILDEVTPDTLVFTRIDHVETYQLKNVYKPFFQWDSHTQLSVIPPMFGLEEATVKLDSNQFDMIFPTVVPRDLGQNMLQKLLLYSIYSKLHEINPDEVNMPDVQFYTTNISHMGRTYNLDIINTNPESILSLLDNVCMATCLLTALTPIGCYRLGPALLRYNQHELLQMFLGVIPEHVHDAHQDVPIANVGDDVVRMEAFFTYLQSLGSIFNLAPKFHLSIYSPDTLLGTGWLAY</sequence>
<name>A0A0R5XSV3_9GAMA</name>
<evidence type="ECO:0000256" key="1">
    <source>
        <dbReference type="ARBA" id="ARBA00022561"/>
    </source>
</evidence>